<accession>A0A3Q8X6G6</accession>
<proteinExistence type="predicted"/>
<name>A0A3Q8X6G6_9BACL</name>
<evidence type="ECO:0000256" key="1">
    <source>
        <dbReference type="SAM" id="Phobius"/>
    </source>
</evidence>
<dbReference type="EMBL" id="CP034437">
    <property type="protein sequence ID" value="AZN39942.1"/>
    <property type="molecule type" value="Genomic_DNA"/>
</dbReference>
<keyword evidence="3" id="KW-1185">Reference proteome</keyword>
<dbReference type="Proteomes" id="UP000272528">
    <property type="component" value="Chromosome"/>
</dbReference>
<feature type="transmembrane region" description="Helical" evidence="1">
    <location>
        <begin position="7"/>
        <end position="31"/>
    </location>
</feature>
<keyword evidence="1" id="KW-0472">Membrane</keyword>
<keyword evidence="1" id="KW-0812">Transmembrane</keyword>
<dbReference type="RefSeq" id="WP_126015019.1">
    <property type="nucleotide sequence ID" value="NZ_CP034437.1"/>
</dbReference>
<evidence type="ECO:0000313" key="2">
    <source>
        <dbReference type="EMBL" id="AZN39942.1"/>
    </source>
</evidence>
<sequence length="242" mass="26955">MRRDERGYIVIETIGVFIPFLFLVLSILTLVNVVTLQARVHYAITQAAQTLSMYSYAAEVTGAAKHLVNLDSEASKDRDGADQFQSNINGFLDGIQKSPLSSDTMQYGQAAYNQAHGWSEDMLNDPKKAIRLISNYVLNDARDKLTSEWIRPMVERYLRNGDLSGDEYLKSVHVIGGPGDKLDFTANNNTKILDQDGNIKITVQYKIDYTFGALPLPFDGLSVTQSVKTKAWLNGSGKGYFE</sequence>
<dbReference type="AlphaFoldDB" id="A0A3Q8X6G6"/>
<gene>
    <name evidence="2" type="ORF">EJC50_09985</name>
</gene>
<reference evidence="3" key="1">
    <citation type="submission" date="2018-12" db="EMBL/GenBank/DDBJ databases">
        <title>Genome sequence of Peanibacillus sp.</title>
        <authorList>
            <person name="Subramani G."/>
            <person name="Srinivasan S."/>
            <person name="Kim M.K."/>
        </authorList>
    </citation>
    <scope>NUCLEOTIDE SEQUENCE [LARGE SCALE GENOMIC DNA]</scope>
    <source>
        <strain evidence="3">18JY67-1</strain>
    </source>
</reference>
<organism evidence="2 3">
    <name type="scientific">Paenibacillus albus</name>
    <dbReference type="NCBI Taxonomy" id="2495582"/>
    <lineage>
        <taxon>Bacteria</taxon>
        <taxon>Bacillati</taxon>
        <taxon>Bacillota</taxon>
        <taxon>Bacilli</taxon>
        <taxon>Bacillales</taxon>
        <taxon>Paenibacillaceae</taxon>
        <taxon>Paenibacillus</taxon>
    </lineage>
</organism>
<dbReference type="OrthoDB" id="1683505at2"/>
<protein>
    <submittedName>
        <fullName evidence="2">Uncharacterized protein</fullName>
    </submittedName>
</protein>
<evidence type="ECO:0000313" key="3">
    <source>
        <dbReference type="Proteomes" id="UP000272528"/>
    </source>
</evidence>
<keyword evidence="1" id="KW-1133">Transmembrane helix</keyword>
<dbReference type="KEGG" id="palb:EJC50_09985"/>